<dbReference type="InterPro" id="IPR001715">
    <property type="entry name" value="CH_dom"/>
</dbReference>
<evidence type="ECO:0000259" key="7">
    <source>
        <dbReference type="PROSITE" id="PS50200"/>
    </source>
</evidence>
<evidence type="ECO:0000313" key="9">
    <source>
        <dbReference type="EMBL" id="KJE90553.1"/>
    </source>
</evidence>
<dbReference type="Proteomes" id="UP000008743">
    <property type="component" value="Unassembled WGS sequence"/>
</dbReference>
<dbReference type="CDD" id="cd17043">
    <property type="entry name" value="RA"/>
    <property type="match status" value="1"/>
</dbReference>
<dbReference type="PROSITE" id="PS50219">
    <property type="entry name" value="CNH"/>
    <property type="match status" value="1"/>
</dbReference>
<dbReference type="Pfam" id="PF00780">
    <property type="entry name" value="CNH"/>
    <property type="match status" value="1"/>
</dbReference>
<dbReference type="InterPro" id="IPR035974">
    <property type="entry name" value="Rap/Ran-GAP_sf"/>
</dbReference>
<feature type="domain" description="Ras-associating" evidence="7">
    <location>
        <begin position="916"/>
        <end position="995"/>
    </location>
</feature>
<feature type="compositionally biased region" description="Polar residues" evidence="4">
    <location>
        <begin position="1308"/>
        <end position="1328"/>
    </location>
</feature>
<feature type="region of interest" description="Disordered" evidence="4">
    <location>
        <begin position="1295"/>
        <end position="1337"/>
    </location>
</feature>
<evidence type="ECO:0000256" key="4">
    <source>
        <dbReference type="SAM" id="MobiDB-lite"/>
    </source>
</evidence>
<feature type="region of interest" description="Disordered" evidence="4">
    <location>
        <begin position="433"/>
        <end position="481"/>
    </location>
</feature>
<proteinExistence type="predicted"/>
<feature type="compositionally biased region" description="Polar residues" evidence="4">
    <location>
        <begin position="1509"/>
        <end position="1521"/>
    </location>
</feature>
<dbReference type="EMBL" id="KE346361">
    <property type="protein sequence ID" value="KJE90553.1"/>
    <property type="molecule type" value="Genomic_DNA"/>
</dbReference>
<feature type="compositionally biased region" description="Low complexity" evidence="4">
    <location>
        <begin position="1295"/>
        <end position="1307"/>
    </location>
</feature>
<dbReference type="PROSITE" id="PS50085">
    <property type="entry name" value="RAPGAP"/>
    <property type="match status" value="1"/>
</dbReference>
<dbReference type="Pfam" id="PF02145">
    <property type="entry name" value="Rap_GAP"/>
    <property type="match status" value="2"/>
</dbReference>
<feature type="compositionally biased region" description="Low complexity" evidence="4">
    <location>
        <begin position="1522"/>
        <end position="1535"/>
    </location>
</feature>
<dbReference type="InterPro" id="IPR029071">
    <property type="entry name" value="Ubiquitin-like_domsf"/>
</dbReference>
<dbReference type="SMART" id="SM00314">
    <property type="entry name" value="RA"/>
    <property type="match status" value="3"/>
</dbReference>
<feature type="domain" description="Calponin-homology (CH)" evidence="5">
    <location>
        <begin position="196"/>
        <end position="301"/>
    </location>
</feature>
<feature type="compositionally biased region" description="Low complexity" evidence="4">
    <location>
        <begin position="1069"/>
        <end position="1108"/>
    </location>
</feature>
<feature type="domain" description="Calponin-homology (CH)" evidence="5">
    <location>
        <begin position="79"/>
        <end position="184"/>
    </location>
</feature>
<dbReference type="SMART" id="SM00036">
    <property type="entry name" value="CNH"/>
    <property type="match status" value="1"/>
</dbReference>
<feature type="region of interest" description="Disordered" evidence="4">
    <location>
        <begin position="1027"/>
        <end position="1142"/>
    </location>
</feature>
<feature type="region of interest" description="Disordered" evidence="4">
    <location>
        <begin position="1250"/>
        <end position="1277"/>
    </location>
</feature>
<feature type="compositionally biased region" description="Low complexity" evidence="4">
    <location>
        <begin position="2018"/>
        <end position="2036"/>
    </location>
</feature>
<feature type="compositionally biased region" description="Polar residues" evidence="4">
    <location>
        <begin position="1051"/>
        <end position="1064"/>
    </location>
</feature>
<evidence type="ECO:0000259" key="6">
    <source>
        <dbReference type="PROSITE" id="PS50085"/>
    </source>
</evidence>
<dbReference type="RefSeq" id="XP_011270133.1">
    <property type="nucleotide sequence ID" value="XM_011271831.1"/>
</dbReference>
<dbReference type="GO" id="GO:0003779">
    <property type="term" value="F:actin binding"/>
    <property type="evidence" value="ECO:0007669"/>
    <property type="project" value="UniProtKB-KW"/>
</dbReference>
<dbReference type="SMART" id="SM00033">
    <property type="entry name" value="CH"/>
    <property type="match status" value="2"/>
</dbReference>
<evidence type="ECO:0000259" key="5">
    <source>
        <dbReference type="PROSITE" id="PS50021"/>
    </source>
</evidence>
<dbReference type="OrthoDB" id="2499658at2759"/>
<feature type="region of interest" description="Disordered" evidence="4">
    <location>
        <begin position="869"/>
        <end position="890"/>
    </location>
</feature>
<feature type="compositionally biased region" description="Basic and acidic residues" evidence="4">
    <location>
        <begin position="1031"/>
        <end position="1045"/>
    </location>
</feature>
<dbReference type="InterPro" id="IPR036872">
    <property type="entry name" value="CH_dom_sf"/>
</dbReference>
<feature type="compositionally biased region" description="Low complexity" evidence="4">
    <location>
        <begin position="1353"/>
        <end position="1394"/>
    </location>
</feature>
<dbReference type="InParanoid" id="A0A0D2WL90"/>
<dbReference type="InterPro" id="IPR001589">
    <property type="entry name" value="Actinin_actin-bd_CS"/>
</dbReference>
<feature type="region of interest" description="Disordered" evidence="4">
    <location>
        <begin position="2011"/>
        <end position="2036"/>
    </location>
</feature>
<accession>A0A0D2WL90</accession>
<feature type="domain" description="Ras-associating" evidence="7">
    <location>
        <begin position="1402"/>
        <end position="1488"/>
    </location>
</feature>
<dbReference type="GO" id="GO:0051056">
    <property type="term" value="P:regulation of small GTPase mediated signal transduction"/>
    <property type="evidence" value="ECO:0007669"/>
    <property type="project" value="InterPro"/>
</dbReference>
<protein>
    <recommendedName>
        <fullName evidence="11">Rap-GAP domain-containing protein</fullName>
    </recommendedName>
</protein>
<gene>
    <name evidence="9" type="ORF">CAOG_008551</name>
</gene>
<feature type="region of interest" description="Disordered" evidence="4">
    <location>
        <begin position="1353"/>
        <end position="1403"/>
    </location>
</feature>
<evidence type="ECO:0000256" key="3">
    <source>
        <dbReference type="ARBA" id="ARBA00023203"/>
    </source>
</evidence>
<keyword evidence="2" id="KW-0677">Repeat</keyword>
<feature type="compositionally biased region" description="Low complexity" evidence="4">
    <location>
        <begin position="348"/>
        <end position="363"/>
    </location>
</feature>
<keyword evidence="1" id="KW-0343">GTPase activation</keyword>
<dbReference type="eggNOG" id="KOG3686">
    <property type="taxonomic scope" value="Eukaryota"/>
</dbReference>
<dbReference type="PROSITE" id="PS00019">
    <property type="entry name" value="ACTININ_1"/>
    <property type="match status" value="1"/>
</dbReference>
<dbReference type="GO" id="GO:0007165">
    <property type="term" value="P:signal transduction"/>
    <property type="evidence" value="ECO:0007669"/>
    <property type="project" value="InterPro"/>
</dbReference>
<feature type="domain" description="Rap-GAP" evidence="6">
    <location>
        <begin position="1675"/>
        <end position="1928"/>
    </location>
</feature>
<sequence>MSALESSSTGSAAVPSASLRAGSVSSTSLSNGGEAGLTGLSPPGSATSFPAAAAAATSAVVAGSPRKRFAPETRLQQATTQEKTFIRWVNHHLAKVDVDGVRNMDADFRDGTKICWLLSILTGTRLTFHVVPERRWHRIDNLHMGLQTLQQVAQTALKWSAEDIELGNKKQVMAIVYAILRRYQFSCVVVGEPSGARVKYVLLAWCKSVAESVDESLKIANFDRSFGTGLPLCALASRFCEGYNYPTDKTNEVQNTQAALEALTLAGVPDLLDANDVCSSESHIDETSMMIYVACLHQRFVNKPMTAPPGVSASLTRSQSFEVNSAAGSTLRSNASFSGYRQRPAIASRSSSGSGSTFPASDSADLTAEQSDEVPGLSPQNSSLSLQVGRRRSQSTTESDLLEKIRELEQERDEAKTEARRWKDLQLEQHQAMADAAASSDGFKLPLGSTPSLNSMPSIDQLDQRRNSVSTSSSISGANNGDLEQEIADLKRQLVEAHTRRASELQAQDARHREELAFMLEARRVERAAKETEFEQQQSRARQQESEHLARVAALELQLKEAEAESKGAEAATIRAARDAAAAVIAEAAEASEQRVRQQQDEFLARIAALEARAVLAEAAAEASTRERLLLADRANQLEQDLARANALLAKLEPVFPQQSESAHLSTPPLSLSHERVDGSVSGGSDSSEGMDDASRGSLHASSHSLEHASRASSSEAIAAPPLNEAASLTSLSSAGSEDGVAPPPPPLRVSSAHSASQLESPAIAPSHESTTVSDAIPLQAAAGTLQQQDNTQSQPQDGALGGGDVSATAATTAAALIDSRADDSAAIAASVNDTVSEMMAPANAAAFASGTASPRRRVSIETAPVIIQDGSAKPSSGSNPEPAVTVASRSSSALRKRRAISAIVDAESLLCIYDVSKEPTAISNITVLSISTARDVVRLALIRAKNVLANPSKYCLVETTGMDGERVIDDAEIPLTAAQCLERSKRLFLRPRDSWQVLAVATPAQLARVDEHEAAQRAEAAAKIAARHSKTVDDTHLDAIRPLDSDSGSDESISKPSDLTSTALLGLPTSISSKTPSSPRDSVLSAADSDSDAYANDANASEAALEAGSTSPSDSAQPQQQQQQQQLQQLQQQQRLGRSRTLSITPDEGVVCIYGVTPDHPYTIFKVLKVNTVGDVVKLALIKANKGDIDPKTYCLVETSGTVSRKMDDEEIPWLMRAALKKAKRMTLTPVSDLSDDVIIEPIRAAVVRQPRSRTTSGTPLAEVSRPRSRTPSGDVLGAIPVSQLAALTTAATSATAPATLRTPSRGSSQDLSVSDNATNGERNSNTVPPPPVFEDTRAGAEAAARLVAPAPPAAFSSSPSARGTELASTSKSAPAVSSPSAASASATKASSGVSGGGADTPPAVRVYRRDFSFRTFAISATTTAASLLRAAVGKHDIPRASADIFCLDLVLDHVSERRLDDAERINELLQRHQGHHIRFYLTEHHVDPDDGMIAARQRSVSGLYTRKFPTSSTQQQRSVGGTSNTQLSSTSNSNGCLMITPGDQFNVEDGNNHSQYGIQRPLVENDESTTAWFAKHFNTREHQNYLGSQSDGVGTFVLSVRREQLVSSQTEGLPVNPYTQYRLILWLTTGLEHLTVAVRDRQSLTPTHLLRAIQPSLSSCKLKQIDGDISRELLQIEDYITTRQLKFGVLYKKAHQVHEEHMFSNREGSPRFDDFLKVLGDKVELKGWPYFRAGLDVKDNTTGTHSVYTRFSNYEIMFHVSTLLPFAEGDKQQLERKRHIGNDICAIVFEDLPEGVVPTTAESVDDLPAQSPASVRRGASSQPSLSMEVNAFDPGSVASHYLHVFAVVSPVFNELTNKYEFLLNVASKTSVPPYGPALPSPPRFTSEVELREFLLTKLINGETATLASPAFKQRQHRTLTQLIRGIEDRATSSGMLVSVNSSKSLSSMAAVVGSGLNNSKASSTGSSLRRKLPLLETFFTPAAGSSSASPSSFPSLSVTNMAPVISPPTSPVMERSSFSESTSPSASNTDLSGLTLSSTSAGPSGRLYKPAICAALLPRVIQCGAKLGEALVLGTDAGLYIYVPFVSIPGSTNPGQPEMFKLPLHVERSFTQISVIAELNLLVACAAPTASPGTSYIVYYDIAGLKQVSLRALSSQPAIFECQLEDTKNCNIFALDPFWESSADATTSFRLCVSVKKTLLVYRWQASSRIFQRQLAIGLSDTCVTLGISGQSAVLGFSDHFALVSLDDTSDASVDVLHATGTDMRPVDVLHLGSDEFFVCYNNLGVFVNRRGQSTRSLIVRWTIMPNFVVYAFPNILGFSTNSIEVRTLVNGNLIQVIPLQSTQLITVRNSTKQIFVANSYTINQNTANEAVVSSVACVALND</sequence>
<keyword evidence="3" id="KW-0009">Actin-binding</keyword>
<dbReference type="STRING" id="595528.A0A0D2WL90"/>
<dbReference type="InterPro" id="IPR000159">
    <property type="entry name" value="RA_dom"/>
</dbReference>
<feature type="region of interest" description="Disordered" evidence="4">
    <location>
        <begin position="732"/>
        <end position="772"/>
    </location>
</feature>
<dbReference type="Gene3D" id="3.10.20.90">
    <property type="entry name" value="Phosphatidylinositol 3-kinase Catalytic Subunit, Chain A, domain 1"/>
    <property type="match status" value="2"/>
</dbReference>
<feature type="compositionally biased region" description="Low complexity" evidence="4">
    <location>
        <begin position="679"/>
        <end position="688"/>
    </location>
</feature>
<dbReference type="PANTHER" id="PTHR15711">
    <property type="entry name" value="RAP GTPASE-ACTIVATING PROTEIN"/>
    <property type="match status" value="1"/>
</dbReference>
<dbReference type="Gene3D" id="1.10.418.10">
    <property type="entry name" value="Calponin-like domain"/>
    <property type="match status" value="2"/>
</dbReference>
<feature type="compositionally biased region" description="Polar residues" evidence="4">
    <location>
        <begin position="449"/>
        <end position="458"/>
    </location>
</feature>
<dbReference type="InterPro" id="IPR001180">
    <property type="entry name" value="CNH_dom"/>
</dbReference>
<reference evidence="10" key="1">
    <citation type="submission" date="2011-02" db="EMBL/GenBank/DDBJ databases">
        <title>The Genome Sequence of Capsaspora owczarzaki ATCC 30864.</title>
        <authorList>
            <person name="Russ C."/>
            <person name="Cuomo C."/>
            <person name="Burger G."/>
            <person name="Gray M.W."/>
            <person name="Holland P.W.H."/>
            <person name="King N."/>
            <person name="Lang F.B.F."/>
            <person name="Roger A.J."/>
            <person name="Ruiz-Trillo I."/>
            <person name="Young S.K."/>
            <person name="Zeng Q."/>
            <person name="Gargeya S."/>
            <person name="Alvarado L."/>
            <person name="Berlin A."/>
            <person name="Chapman S.B."/>
            <person name="Chen Z."/>
            <person name="Freedman E."/>
            <person name="Gellesch M."/>
            <person name="Goldberg J."/>
            <person name="Griggs A."/>
            <person name="Gujja S."/>
            <person name="Heilman E."/>
            <person name="Heiman D."/>
            <person name="Howarth C."/>
            <person name="Mehta T."/>
            <person name="Neiman D."/>
            <person name="Pearson M."/>
            <person name="Roberts A."/>
            <person name="Saif S."/>
            <person name="Shea T."/>
            <person name="Shenoy N."/>
            <person name="Sisk P."/>
            <person name="Stolte C."/>
            <person name="Sykes S."/>
            <person name="White J."/>
            <person name="Yandava C."/>
            <person name="Haas B."/>
            <person name="Nusbaum C."/>
            <person name="Birren B."/>
        </authorList>
    </citation>
    <scope>NUCLEOTIDE SEQUENCE</scope>
    <source>
        <strain evidence="10">ATCC 30864</strain>
    </source>
</reference>
<feature type="domain" description="CNH" evidence="8">
    <location>
        <begin position="2060"/>
        <end position="2355"/>
    </location>
</feature>
<dbReference type="Gene3D" id="3.40.50.11210">
    <property type="entry name" value="Rap/Ran-GAP"/>
    <property type="match status" value="1"/>
</dbReference>
<feature type="region of interest" description="Disordered" evidence="4">
    <location>
        <begin position="659"/>
        <end position="716"/>
    </location>
</feature>
<dbReference type="PhylomeDB" id="A0A0D2WL90"/>
<name>A0A0D2WL90_CAPO3</name>
<organism evidence="9 10">
    <name type="scientific">Capsaspora owczarzaki (strain ATCC 30864)</name>
    <dbReference type="NCBI Taxonomy" id="595528"/>
    <lineage>
        <taxon>Eukaryota</taxon>
        <taxon>Filasterea</taxon>
        <taxon>Capsaspora</taxon>
    </lineage>
</organism>
<evidence type="ECO:0000256" key="1">
    <source>
        <dbReference type="ARBA" id="ARBA00022468"/>
    </source>
</evidence>
<feature type="domain" description="Ras-associating" evidence="7">
    <location>
        <begin position="1148"/>
        <end position="1234"/>
    </location>
</feature>
<feature type="compositionally biased region" description="Low complexity" evidence="4">
    <location>
        <begin position="1118"/>
        <end position="1135"/>
    </location>
</feature>
<feature type="region of interest" description="Disordered" evidence="4">
    <location>
        <begin position="346"/>
        <end position="402"/>
    </location>
</feature>
<feature type="region of interest" description="Disordered" evidence="4">
    <location>
        <begin position="1509"/>
        <end position="1535"/>
    </location>
</feature>
<dbReference type="InterPro" id="IPR000331">
    <property type="entry name" value="Rap/Ran_GAP_dom"/>
</dbReference>
<evidence type="ECO:0000256" key="2">
    <source>
        <dbReference type="ARBA" id="ARBA00022737"/>
    </source>
</evidence>
<dbReference type="PROSITE" id="PS50200">
    <property type="entry name" value="RA"/>
    <property type="match status" value="3"/>
</dbReference>
<dbReference type="PROSITE" id="PS50021">
    <property type="entry name" value="CH"/>
    <property type="match status" value="2"/>
</dbReference>
<keyword evidence="10" id="KW-1185">Reference proteome</keyword>
<evidence type="ECO:0000313" key="10">
    <source>
        <dbReference type="Proteomes" id="UP000008743"/>
    </source>
</evidence>
<evidence type="ECO:0000259" key="8">
    <source>
        <dbReference type="PROSITE" id="PS50219"/>
    </source>
</evidence>
<feature type="compositionally biased region" description="Low complexity" evidence="4">
    <location>
        <begin position="787"/>
        <end position="797"/>
    </location>
</feature>
<dbReference type="PANTHER" id="PTHR15711:SF62">
    <property type="entry name" value="GTPASE-ACTIVATING RAP_RAN-GAP DOMAIN-LIKE PROTEIN 3"/>
    <property type="match status" value="1"/>
</dbReference>
<dbReference type="GO" id="GO:0005096">
    <property type="term" value="F:GTPase activator activity"/>
    <property type="evidence" value="ECO:0007669"/>
    <property type="project" value="UniProtKB-KW"/>
</dbReference>
<feature type="compositionally biased region" description="Polar residues" evidence="4">
    <location>
        <begin position="659"/>
        <end position="670"/>
    </location>
</feature>
<evidence type="ECO:0008006" key="11">
    <source>
        <dbReference type="Google" id="ProtNLM"/>
    </source>
</evidence>
<dbReference type="InterPro" id="IPR050989">
    <property type="entry name" value="Rap1_Ran_GAP"/>
</dbReference>
<dbReference type="Pfam" id="PF00788">
    <property type="entry name" value="RA"/>
    <property type="match status" value="3"/>
</dbReference>
<dbReference type="SUPFAM" id="SSF54236">
    <property type="entry name" value="Ubiquitin-like"/>
    <property type="match status" value="2"/>
</dbReference>
<dbReference type="SUPFAM" id="SSF111347">
    <property type="entry name" value="Rap/Ran-GAP"/>
    <property type="match status" value="1"/>
</dbReference>
<feature type="region of interest" description="Disordered" evidence="4">
    <location>
        <begin position="785"/>
        <end position="805"/>
    </location>
</feature>
<dbReference type="SUPFAM" id="SSF47576">
    <property type="entry name" value="Calponin-homology domain, CH-domain"/>
    <property type="match status" value="1"/>
</dbReference>
<dbReference type="Pfam" id="PF00307">
    <property type="entry name" value="CH"/>
    <property type="match status" value="2"/>
</dbReference>